<reference evidence="1" key="1">
    <citation type="journal article" date="2022" name="Int. J. Mol. Sci.">
        <title>Draft Genome of Tanacetum Coccineum: Genomic Comparison of Closely Related Tanacetum-Family Plants.</title>
        <authorList>
            <person name="Yamashiro T."/>
            <person name="Shiraishi A."/>
            <person name="Nakayama K."/>
            <person name="Satake H."/>
        </authorList>
    </citation>
    <scope>NUCLEOTIDE SEQUENCE</scope>
</reference>
<sequence length="105" mass="11848">MNTSQDIKMQMVDDNVGNQVRQNVVQNDGNEVGQNAVINRFMGMEMIVQLPAESQGKHDADFLQQQLQALLKRIEQGPKHQVECEFMAAAKLTYEETERVKGTAL</sequence>
<proteinExistence type="predicted"/>
<dbReference type="EMBL" id="BQNB010018971">
    <property type="protein sequence ID" value="GJT80233.1"/>
    <property type="molecule type" value="Genomic_DNA"/>
</dbReference>
<dbReference type="Proteomes" id="UP001151760">
    <property type="component" value="Unassembled WGS sequence"/>
</dbReference>
<protein>
    <submittedName>
        <fullName evidence="1">Uncharacterized protein</fullName>
    </submittedName>
</protein>
<evidence type="ECO:0000313" key="1">
    <source>
        <dbReference type="EMBL" id="GJT80233.1"/>
    </source>
</evidence>
<organism evidence="1 2">
    <name type="scientific">Tanacetum coccineum</name>
    <dbReference type="NCBI Taxonomy" id="301880"/>
    <lineage>
        <taxon>Eukaryota</taxon>
        <taxon>Viridiplantae</taxon>
        <taxon>Streptophyta</taxon>
        <taxon>Embryophyta</taxon>
        <taxon>Tracheophyta</taxon>
        <taxon>Spermatophyta</taxon>
        <taxon>Magnoliopsida</taxon>
        <taxon>eudicotyledons</taxon>
        <taxon>Gunneridae</taxon>
        <taxon>Pentapetalae</taxon>
        <taxon>asterids</taxon>
        <taxon>campanulids</taxon>
        <taxon>Asterales</taxon>
        <taxon>Asteraceae</taxon>
        <taxon>Asteroideae</taxon>
        <taxon>Anthemideae</taxon>
        <taxon>Anthemidinae</taxon>
        <taxon>Tanacetum</taxon>
    </lineage>
</organism>
<reference evidence="1" key="2">
    <citation type="submission" date="2022-01" db="EMBL/GenBank/DDBJ databases">
        <authorList>
            <person name="Yamashiro T."/>
            <person name="Shiraishi A."/>
            <person name="Satake H."/>
            <person name="Nakayama K."/>
        </authorList>
    </citation>
    <scope>NUCLEOTIDE SEQUENCE</scope>
</reference>
<accession>A0ABQ5GX57</accession>
<comment type="caution">
    <text evidence="1">The sequence shown here is derived from an EMBL/GenBank/DDBJ whole genome shotgun (WGS) entry which is preliminary data.</text>
</comment>
<gene>
    <name evidence="1" type="ORF">Tco_1054575</name>
</gene>
<keyword evidence="2" id="KW-1185">Reference proteome</keyword>
<evidence type="ECO:0000313" key="2">
    <source>
        <dbReference type="Proteomes" id="UP001151760"/>
    </source>
</evidence>
<name>A0ABQ5GX57_9ASTR</name>